<dbReference type="Pfam" id="PF00337">
    <property type="entry name" value="Gal-bind_lectin"/>
    <property type="match status" value="2"/>
</dbReference>
<organism evidence="4 5">
    <name type="scientific">Diploptera punctata</name>
    <name type="common">Pacific beetle cockroach</name>
    <dbReference type="NCBI Taxonomy" id="6984"/>
    <lineage>
        <taxon>Eukaryota</taxon>
        <taxon>Metazoa</taxon>
        <taxon>Ecdysozoa</taxon>
        <taxon>Arthropoda</taxon>
        <taxon>Hexapoda</taxon>
        <taxon>Insecta</taxon>
        <taxon>Pterygota</taxon>
        <taxon>Neoptera</taxon>
        <taxon>Polyneoptera</taxon>
        <taxon>Dictyoptera</taxon>
        <taxon>Blattodea</taxon>
        <taxon>Blaberoidea</taxon>
        <taxon>Blaberidae</taxon>
        <taxon>Diplopterinae</taxon>
        <taxon>Diploptera</taxon>
    </lineage>
</organism>
<dbReference type="Proteomes" id="UP001233999">
    <property type="component" value="Unassembled WGS sequence"/>
</dbReference>
<keyword evidence="1 2" id="KW-0430">Lectin</keyword>
<reference evidence="4" key="2">
    <citation type="submission" date="2023-05" db="EMBL/GenBank/DDBJ databases">
        <authorList>
            <person name="Fouks B."/>
        </authorList>
    </citation>
    <scope>NUCLEOTIDE SEQUENCE</scope>
    <source>
        <strain evidence="4">Stay&amp;Tobe</strain>
        <tissue evidence="4">Testes</tissue>
    </source>
</reference>
<dbReference type="PROSITE" id="PS51304">
    <property type="entry name" value="GALECTIN"/>
    <property type="match status" value="2"/>
</dbReference>
<dbReference type="PANTHER" id="PTHR11346">
    <property type="entry name" value="GALECTIN"/>
    <property type="match status" value="1"/>
</dbReference>
<evidence type="ECO:0000256" key="1">
    <source>
        <dbReference type="ARBA" id="ARBA00022734"/>
    </source>
</evidence>
<protein>
    <recommendedName>
        <fullName evidence="2">Galectin</fullName>
    </recommendedName>
</protein>
<feature type="domain" description="Galectin" evidence="3">
    <location>
        <begin position="162"/>
        <end position="293"/>
    </location>
</feature>
<comment type="caution">
    <text evidence="4">The sequence shown here is derived from an EMBL/GenBank/DDBJ whole genome shotgun (WGS) entry which is preliminary data.</text>
</comment>
<proteinExistence type="predicted"/>
<keyword evidence="5" id="KW-1185">Reference proteome</keyword>
<gene>
    <name evidence="4" type="ORF">L9F63_005745</name>
</gene>
<evidence type="ECO:0000313" key="4">
    <source>
        <dbReference type="EMBL" id="KAJ9577665.1"/>
    </source>
</evidence>
<evidence type="ECO:0000256" key="2">
    <source>
        <dbReference type="RuleBase" id="RU102079"/>
    </source>
</evidence>
<dbReference type="InterPro" id="IPR044156">
    <property type="entry name" value="Galectin-like"/>
</dbReference>
<dbReference type="InterPro" id="IPR013320">
    <property type="entry name" value="ConA-like_dom_sf"/>
</dbReference>
<dbReference type="Gene3D" id="2.60.120.200">
    <property type="match status" value="2"/>
</dbReference>
<feature type="domain" description="Galectin" evidence="3">
    <location>
        <begin position="1"/>
        <end position="125"/>
    </location>
</feature>
<sequence length="298" mass="34132">MDTGRVVEVQGKVLSHATRFSLNLVCGSSPTADIAFHFNPRFDQNYVARNSRFSGRWGHEESSSPLKNPFHRGKKFNLTILAAEEEFMIAVNGFHFCSYAYRTMRLKIQAVQINGDVTITSLEYRMIDKYPEIIPDLKDPVVIITHEQPLSDSVTDKVELPLIVKLPTGFNIGKQIEIVGRTKLLPHSFYLNLQSDVFLWPHPAIFLHINPRFRTSTLIMNSWLKGTWGAEQSCPLHFSPGRPFSLKIKCNRDEFYVSYDGIHIGSYRYRASPHLIKAMYFQGDVLIKEITLSDTSYE</sequence>
<dbReference type="SMART" id="SM00276">
    <property type="entry name" value="GLECT"/>
    <property type="match status" value="2"/>
</dbReference>
<reference evidence="4" key="1">
    <citation type="journal article" date="2023" name="IScience">
        <title>Live-bearing cockroach genome reveals convergent evolutionary mechanisms linked to viviparity in insects and beyond.</title>
        <authorList>
            <person name="Fouks B."/>
            <person name="Harrison M.C."/>
            <person name="Mikhailova A.A."/>
            <person name="Marchal E."/>
            <person name="English S."/>
            <person name="Carruthers M."/>
            <person name="Jennings E.C."/>
            <person name="Chiamaka E.L."/>
            <person name="Frigard R.A."/>
            <person name="Pippel M."/>
            <person name="Attardo G.M."/>
            <person name="Benoit J.B."/>
            <person name="Bornberg-Bauer E."/>
            <person name="Tobe S.S."/>
        </authorList>
    </citation>
    <scope>NUCLEOTIDE SEQUENCE</scope>
    <source>
        <strain evidence="4">Stay&amp;Tobe</strain>
    </source>
</reference>
<dbReference type="EMBL" id="JASPKZ010009350">
    <property type="protein sequence ID" value="KAJ9577665.1"/>
    <property type="molecule type" value="Genomic_DNA"/>
</dbReference>
<evidence type="ECO:0000313" key="5">
    <source>
        <dbReference type="Proteomes" id="UP001233999"/>
    </source>
</evidence>
<dbReference type="GO" id="GO:0016936">
    <property type="term" value="F:galactoside binding"/>
    <property type="evidence" value="ECO:0007669"/>
    <property type="project" value="TreeGrafter"/>
</dbReference>
<dbReference type="GO" id="GO:0030246">
    <property type="term" value="F:carbohydrate binding"/>
    <property type="evidence" value="ECO:0007669"/>
    <property type="project" value="UniProtKB-UniRule"/>
</dbReference>
<dbReference type="AlphaFoldDB" id="A0AAD7ZC50"/>
<dbReference type="SUPFAM" id="SSF49899">
    <property type="entry name" value="Concanavalin A-like lectins/glucanases"/>
    <property type="match status" value="2"/>
</dbReference>
<evidence type="ECO:0000259" key="3">
    <source>
        <dbReference type="PROSITE" id="PS51304"/>
    </source>
</evidence>
<name>A0AAD7ZC50_DIPPU</name>
<dbReference type="SMART" id="SM00908">
    <property type="entry name" value="Gal-bind_lectin"/>
    <property type="match status" value="2"/>
</dbReference>
<dbReference type="PANTHER" id="PTHR11346:SF176">
    <property type="entry name" value="32 KDA BETA-GALACTOSIDE-BINDING LECTIN LEC-3"/>
    <property type="match status" value="1"/>
</dbReference>
<dbReference type="InterPro" id="IPR001079">
    <property type="entry name" value="Galectin_CRD"/>
</dbReference>
<accession>A0AAD7ZC50</accession>
<dbReference type="CDD" id="cd00070">
    <property type="entry name" value="GLECT"/>
    <property type="match status" value="2"/>
</dbReference>